<gene>
    <name evidence="2" type="ORF">DILT_LOCUS15364</name>
</gene>
<feature type="non-terminal residue" evidence="2">
    <location>
        <position position="1"/>
    </location>
</feature>
<evidence type="ECO:0000313" key="2">
    <source>
        <dbReference type="EMBL" id="VDN29415.1"/>
    </source>
</evidence>
<feature type="region of interest" description="Disordered" evidence="1">
    <location>
        <begin position="1"/>
        <end position="39"/>
    </location>
</feature>
<protein>
    <submittedName>
        <fullName evidence="2">Uncharacterized protein</fullName>
    </submittedName>
</protein>
<evidence type="ECO:0000313" key="3">
    <source>
        <dbReference type="Proteomes" id="UP000281553"/>
    </source>
</evidence>
<feature type="non-terminal residue" evidence="2">
    <location>
        <position position="197"/>
    </location>
</feature>
<organism evidence="2 3">
    <name type="scientific">Dibothriocephalus latus</name>
    <name type="common">Fish tapeworm</name>
    <name type="synonym">Diphyllobothrium latum</name>
    <dbReference type="NCBI Taxonomy" id="60516"/>
    <lineage>
        <taxon>Eukaryota</taxon>
        <taxon>Metazoa</taxon>
        <taxon>Spiralia</taxon>
        <taxon>Lophotrochozoa</taxon>
        <taxon>Platyhelminthes</taxon>
        <taxon>Cestoda</taxon>
        <taxon>Eucestoda</taxon>
        <taxon>Diphyllobothriidea</taxon>
        <taxon>Diphyllobothriidae</taxon>
        <taxon>Dibothriocephalus</taxon>
    </lineage>
</organism>
<evidence type="ECO:0000256" key="1">
    <source>
        <dbReference type="SAM" id="MobiDB-lite"/>
    </source>
</evidence>
<reference evidence="2 3" key="1">
    <citation type="submission" date="2018-11" db="EMBL/GenBank/DDBJ databases">
        <authorList>
            <consortium name="Pathogen Informatics"/>
        </authorList>
    </citation>
    <scope>NUCLEOTIDE SEQUENCE [LARGE SCALE GENOMIC DNA]</scope>
</reference>
<keyword evidence="3" id="KW-1185">Reference proteome</keyword>
<feature type="compositionally biased region" description="Polar residues" evidence="1">
    <location>
        <begin position="19"/>
        <end position="31"/>
    </location>
</feature>
<sequence>SKGASGIVGSGDLSETTKDSQQFLSHSTQGASGEFLGGSTGTLRSLHRGHAEKPATVINDADFPCLSVAAELPRRLKGSLTPTTPNSAGYDNRHSVDVDEPERIAHADRRWPFYYPVRNIVFFPPTYPIDYPDPYAVYYDPITFQSMYEVPDSVDSGGGGGGGLYQFLRPSSYDSREDHMSEMSSLFLSSAKPGSRQ</sequence>
<proteinExistence type="predicted"/>
<accession>A0A3P7MIQ6</accession>
<dbReference type="EMBL" id="UYRU01078718">
    <property type="protein sequence ID" value="VDN29415.1"/>
    <property type="molecule type" value="Genomic_DNA"/>
</dbReference>
<dbReference type="Proteomes" id="UP000281553">
    <property type="component" value="Unassembled WGS sequence"/>
</dbReference>
<name>A0A3P7MIQ6_DIBLA</name>
<dbReference type="AlphaFoldDB" id="A0A3P7MIQ6"/>